<reference evidence="6" key="1">
    <citation type="submission" date="2021-01" db="EMBL/GenBank/DDBJ databases">
        <authorList>
            <consortium name="Genoscope - CEA"/>
            <person name="William W."/>
        </authorList>
    </citation>
    <scope>NUCLEOTIDE SEQUENCE</scope>
</reference>
<evidence type="ECO:0000259" key="5">
    <source>
        <dbReference type="PROSITE" id="PS50016"/>
    </source>
</evidence>
<dbReference type="PANTHER" id="PTHR46364">
    <property type="entry name" value="OS08G0421900 PROTEIN"/>
    <property type="match status" value="1"/>
</dbReference>
<keyword evidence="1" id="KW-0479">Metal-binding</keyword>
<comment type="caution">
    <text evidence="6">The sequence shown here is derived from an EMBL/GenBank/DDBJ whole genome shotgun (WGS) entry which is preliminary data.</text>
</comment>
<dbReference type="EMBL" id="CAJJDM010000033">
    <property type="protein sequence ID" value="CAD8063431.1"/>
    <property type="molecule type" value="Genomic_DNA"/>
</dbReference>
<keyword evidence="3" id="KW-0862">Zinc</keyword>
<keyword evidence="7" id="KW-1185">Reference proteome</keyword>
<evidence type="ECO:0000256" key="1">
    <source>
        <dbReference type="ARBA" id="ARBA00022723"/>
    </source>
</evidence>
<organism evidence="6 7">
    <name type="scientific">Paramecium primaurelia</name>
    <dbReference type="NCBI Taxonomy" id="5886"/>
    <lineage>
        <taxon>Eukaryota</taxon>
        <taxon>Sar</taxon>
        <taxon>Alveolata</taxon>
        <taxon>Ciliophora</taxon>
        <taxon>Intramacronucleata</taxon>
        <taxon>Oligohymenophorea</taxon>
        <taxon>Peniculida</taxon>
        <taxon>Parameciidae</taxon>
        <taxon>Paramecium</taxon>
    </lineage>
</organism>
<dbReference type="GO" id="GO:0008270">
    <property type="term" value="F:zinc ion binding"/>
    <property type="evidence" value="ECO:0007669"/>
    <property type="project" value="UniProtKB-KW"/>
</dbReference>
<keyword evidence="2 4" id="KW-0863">Zinc-finger</keyword>
<dbReference type="Proteomes" id="UP000688137">
    <property type="component" value="Unassembled WGS sequence"/>
</dbReference>
<feature type="domain" description="PHD-type" evidence="5">
    <location>
        <begin position="126"/>
        <end position="177"/>
    </location>
</feature>
<sequence length="177" mass="21865">MFQRFTEINLIQSHNQKLEYKQKLYIYYLNPIYFYYNNKTLKVQINFKYNIKSNFIYATEFFLLSDTAQEKIHEQYFQLKKNMQFQLMQYNLKFQFQYEFKDAVYFTRAFYNTKSEEFLPEISKWPKVCYCKKPQNPDLPYVFCDMCNQWIHLKCEGLTEEQVQNIESFICTYCKGK</sequence>
<evidence type="ECO:0000256" key="4">
    <source>
        <dbReference type="PROSITE-ProRule" id="PRU00146"/>
    </source>
</evidence>
<protein>
    <recommendedName>
        <fullName evidence="5">PHD-type domain-containing protein</fullName>
    </recommendedName>
</protein>
<dbReference type="PROSITE" id="PS50016">
    <property type="entry name" value="ZF_PHD_2"/>
    <property type="match status" value="1"/>
</dbReference>
<dbReference type="InterPro" id="IPR019787">
    <property type="entry name" value="Znf_PHD-finger"/>
</dbReference>
<gene>
    <name evidence="6" type="ORF">PPRIM_AZ9-3.1.T0340319</name>
</gene>
<dbReference type="SMART" id="SM00249">
    <property type="entry name" value="PHD"/>
    <property type="match status" value="1"/>
</dbReference>
<evidence type="ECO:0000313" key="6">
    <source>
        <dbReference type="EMBL" id="CAD8063431.1"/>
    </source>
</evidence>
<name>A0A8S1LAN1_PARPR</name>
<evidence type="ECO:0000256" key="2">
    <source>
        <dbReference type="ARBA" id="ARBA00022771"/>
    </source>
</evidence>
<dbReference type="Pfam" id="PF00628">
    <property type="entry name" value="PHD"/>
    <property type="match status" value="1"/>
</dbReference>
<dbReference type="InterPro" id="IPR001965">
    <property type="entry name" value="Znf_PHD"/>
</dbReference>
<dbReference type="AlphaFoldDB" id="A0A8S1LAN1"/>
<accession>A0A8S1LAN1</accession>
<proteinExistence type="predicted"/>
<evidence type="ECO:0000256" key="3">
    <source>
        <dbReference type="ARBA" id="ARBA00022833"/>
    </source>
</evidence>
<evidence type="ECO:0000313" key="7">
    <source>
        <dbReference type="Proteomes" id="UP000688137"/>
    </source>
</evidence>